<sequence length="3146" mass="366363">MMEELLQIINDNKKEAPLKLMHWLHQHHVDILLEKNYKLCDFVRDFFAIFLHSPPPIYTTEEWEKLTTICFIFIISIFPPPNLIPKLPLTISYGPLFSVTLLLSSWRTPDEETTESYVQIFHLAIDYYNNGFGTKHFYSRSPISFYQLIPNILEKEFIKDRFSKELKFFLQSIPNVKDSDLNYDFISFTSEILKRIKDCPVDPQDVILAFQRIFEFKSVSSSIFLQHFFFTWFYFVKKFTNESPSMIEIFSNQIDTVTKLFSIASSLKHHELQRTFSWHLCFYFYGFVNKEEHRERILSLICNGIRRANRLDQFDRIPKNVPRFTTNLIKNYQNQNSWPMYYLLSSLESTVYSLIMNMKPIIGAASMNCTQYDLITMTKVTFAVENTGLSPLDFELYSLHPLRIFKNLEEIVPVFDLMTKYCDSIRKHVSSVALFQLSFAKNISEILKEELKYKKSMFSNIEGNENNMNSSIINGDTNNIIETDNENIVIDVQTSVPLQYLVSIVRSWTKLMIVVAHRQNVMNTYSQREIVSYPNFSPGLSAKLEDVGRLLDFTAIFKRFFDILDKCPHEFYPLFAHEIAREMFKAMKKGLITYRFVEYFRFLPIDFNNYRHSLFFNILSKMMEIAANNTDLFFSQLASSTNTLYLWIVFTIRFGASSTSDEPNPVLGILLSMYQKLFITAVLFNIKRIVNQSIALRTVTIYLKSVKRHYQTNDSQQQNQAAQNQNQNQQPNQNPQDIQQQNQNQGQQQQQQQQQQSNQQQNQPADKGKKKDKRKHRPILFDEIQDSAKFEALGTMITLFIKEPKFIEIQYIMPFLAATFKIGNKELIMEASEICLKKFTIEKAKKYCASYDSIQKLFTSFFNAMNKVEFDTAKQILKIIPAYAPLYLQTPHKTFSVSKGILIDDLDFEMDLILEAVTNNLSDNPEIISSLFILITCCFESVLKKLDLPPDAYTRTINKLIILLCQCWCYDHLHPKIDSFAYYLTSAFGDAFIRGESNAFILCLLDVAGGSRSEMSKIALDMAKTFFEYLKQKKMNDKAFLMHQTIDQLLMFFPPATRLFSMLCGFSLMIRYFPTNVRLFHIRSFLVQTTDFPPLDLKFPQLVNRFLKEYLLAKPDSEKEPFMQMIYDIICPLSIGIRNVLMKRASKLGLPIPVSSMEEIEQCSTQVLMIQRLTLAFLCGLQNPFEMTPSIGAKVMEFISPRGESSSLEKLSRILSLIYSILKNDQVFQFFSLNGNLSTFLHFLCNSFLLSRYPPLSKSAKKCFTILKDKAANDPNFERQLQFIYMEPEKLFHFFSPLPERINFYVRLTKIIPNKVPPHVIKLFFSAIFEYESKRDSEKMKFLSNFIKILKFLTVSDYINRNDIRQIILSYANSEFTYLQMYLKFIAHLYEHTEIPFITLTRKYIIRFLVMFPDETIDFLMNKERSLFSFIFIEDLIIHDESKTFLMTFLNIFQQICDYSICQPELFKLVENLSHYERFASESSFLNALQKNFEKLFPIVSDQSFHHENDFTLITYTAKAIINCFQYQFNAQKVFGFCKIFSIGYFAYSDVYRKYVNIIFKNSPENRLKQLLDLLVENIHIVSPLFLDFLGPHIIRNYKGELPASLWDCLTEWLVKKEELQYAILHSFVYLLDKLDPPNESVKTLLNVMKSTISSADIRLVIYSLKIATKLSKKKLLPPEVFVAFLKQFFAFQKFSEPPYSKYFYEFLKSSPEMLNQMKFEDYNFLSFYMHHRFLHPQELQKVLSPINSVFLAAPSLVEYLPFSLITAVSSTLDNRLTNPQPGDDEEIESTFIYAANFCQIAKKTQEELDYFINVCFKYLQKLLVMNKKSEFYDKFYSLLTTSTTDEFPTIILNLIQVIDNNSFGLICCAAKIKGEILFNNYQNLVEMTLKFVENEHNSVNISFLQCFMTAIFKDSEITSKYLPVINTVFQNICKRYSSTNCDRLFIIAREIVKLDISSCQHLFQMWTFYENLKGTNADREPLLRFLIRCLEYIPSDKQISVVQMIINKIGQSKKKTHVFTTSLPYLFQSMKLSNKTKEFIVSNLIHLLLIDKLCNAEKLLAMLYEYRKEADFDTTPYMIQVLLLRAQRVNDSGSLLFIEQIIGYLPVDMKERITYLFSKLPIELWEDSFLPIIIALLTPKVKIWQPLFTLSHQFKSIGAEMVAATFSKLLDENNKDRFIRFLTNLLMYHSKARLKLTQIISGVITMFHSSRMKIPYYLAEKAIKYSGNIYQLEFFLETESVPTWRYLLPHDANDIIYGMHRPLLTTSQAAAIALTFMNEYEAAKNSYIQLIDDENSGTPIFKAMKVINNHFIAMCKNNDIPSLIQPLTTINHTNSVLVLLEKATSSYINNELKDFSILDEVTEANLNTAMRKNYLSAFEKERLTIIQAMISAISGHPQLNPDISCLNHTFVTLYQKFESLINHQPPKPDVIIEGGNPVCLLMPSMRSQFVHVCGYTTRGMVAVGKQHIDDYFNKISNKIVNNEMLPIDWRNFAAFAFNVFCVQPSSDLFSTVYGAYYRLLSQENLNYPQYIVHEACARIITLCRLAFLNNSDESSEWLQTIKNSAATVFSPMNGEHWKFWLQHIVELAKCPWFCDMAFGLFAEMSYRSCLYMMKENEWEKNKDNSKALRDALQKLVNHPSSQINMMNIVEDLFDTIFSNISFDEKLVQTKLLNFALECQKITDGTEDTIDIMSFRSIVATKATNSFQRALKDMTENQLKMIGDFPSFVRTVKKMQYEEIVKLIQNVTNSKQSIIEIRDIVSKSAQIVNDNLPFIFPVRLEKILEISILQIQDDFSVLNPNMIILQMASSMYSWKHFIVQRTNTPGGYRKSLLTLTNTMFLFKVMLQRQYSSRRRKMTIFPFQFFEIGANLILVPLISKANTIEDYFQMSMEMTSKEWIQSFTVSKKSLENNNNFDSECDVSNNEANDDDDDNNNDLVVTEEGRRSIETFPDNFYAISILESLTTSNFLKMRPYMANSIILTCLMRHIFNAPYPKMDECVFCQNSAIVPMMHSSFDHGKITDTTPKVSSCFRLSPNIVNVLGTSLDGWCIMTVAVFSKVMIKNIESVRSYIEAMIFDEDQTNNRVKTIEDILKTRTEIEARFIDFCPPRVANVETKTAEEWLDGVEKFINRATNPENQPIEAIPWF</sequence>
<dbReference type="EMBL" id="JAPFFF010000004">
    <property type="protein sequence ID" value="KAK8891052.1"/>
    <property type="molecule type" value="Genomic_DNA"/>
</dbReference>
<feature type="compositionally biased region" description="Low complexity" evidence="1">
    <location>
        <begin position="712"/>
        <end position="763"/>
    </location>
</feature>
<evidence type="ECO:0008006" key="4">
    <source>
        <dbReference type="Google" id="ProtNLM"/>
    </source>
</evidence>
<feature type="region of interest" description="Disordered" evidence="1">
    <location>
        <begin position="712"/>
        <end position="776"/>
    </location>
</feature>
<comment type="caution">
    <text evidence="2">The sequence shown here is derived from an EMBL/GenBank/DDBJ whole genome shotgun (WGS) entry which is preliminary data.</text>
</comment>
<evidence type="ECO:0000313" key="2">
    <source>
        <dbReference type="EMBL" id="KAK8891052.1"/>
    </source>
</evidence>
<evidence type="ECO:0000256" key="1">
    <source>
        <dbReference type="SAM" id="MobiDB-lite"/>
    </source>
</evidence>
<reference evidence="2 3" key="1">
    <citation type="submission" date="2024-04" db="EMBL/GenBank/DDBJ databases">
        <title>Tritrichomonas musculus Genome.</title>
        <authorList>
            <person name="Alves-Ferreira E."/>
            <person name="Grigg M."/>
            <person name="Lorenzi H."/>
            <person name="Galac M."/>
        </authorList>
    </citation>
    <scope>NUCLEOTIDE SEQUENCE [LARGE SCALE GENOMIC DNA]</scope>
    <source>
        <strain evidence="2 3">EAF2021</strain>
    </source>
</reference>
<evidence type="ECO:0000313" key="3">
    <source>
        <dbReference type="Proteomes" id="UP001470230"/>
    </source>
</evidence>
<accession>A0ABR2KIX7</accession>
<protein>
    <recommendedName>
        <fullName evidence="4">Non-specific serine/threonine protein kinase</fullName>
    </recommendedName>
</protein>
<dbReference type="Proteomes" id="UP001470230">
    <property type="component" value="Unassembled WGS sequence"/>
</dbReference>
<organism evidence="2 3">
    <name type="scientific">Tritrichomonas musculus</name>
    <dbReference type="NCBI Taxonomy" id="1915356"/>
    <lineage>
        <taxon>Eukaryota</taxon>
        <taxon>Metamonada</taxon>
        <taxon>Parabasalia</taxon>
        <taxon>Tritrichomonadida</taxon>
        <taxon>Tritrichomonadidae</taxon>
        <taxon>Tritrichomonas</taxon>
    </lineage>
</organism>
<gene>
    <name evidence="2" type="ORF">M9Y10_028257</name>
</gene>
<keyword evidence="3" id="KW-1185">Reference proteome</keyword>
<proteinExistence type="predicted"/>
<name>A0ABR2KIX7_9EUKA</name>